<reference evidence="9 10" key="1">
    <citation type="submission" date="2015-06" db="EMBL/GenBank/DDBJ databases">
        <title>Draft genome sequence of beer spoilage bacterium Megasphaera cerevisiae type strain 20462.</title>
        <authorList>
            <person name="Kutumbaka K."/>
            <person name="Pasmowitz J."/>
            <person name="Mategko J."/>
            <person name="Reyes D."/>
            <person name="Friedrich A."/>
            <person name="Han S."/>
            <person name="Martens-Habbena W."/>
            <person name="Neal-McKinney J."/>
            <person name="Janagama H.K."/>
            <person name="Nadala C."/>
            <person name="Samadpour M."/>
        </authorList>
    </citation>
    <scope>NUCLEOTIDE SEQUENCE [LARGE SCALE GENOMIC DNA]</scope>
    <source>
        <strain evidence="9 10">DSM 20462</strain>
    </source>
</reference>
<dbReference type="Proteomes" id="UP000036503">
    <property type="component" value="Unassembled WGS sequence"/>
</dbReference>
<feature type="transmembrane region" description="Helical" evidence="7">
    <location>
        <begin position="48"/>
        <end position="65"/>
    </location>
</feature>
<feature type="transmembrane region" description="Helical" evidence="7">
    <location>
        <begin position="12"/>
        <end position="28"/>
    </location>
</feature>
<feature type="transmembrane region" description="Helical" evidence="7">
    <location>
        <begin position="255"/>
        <end position="278"/>
    </location>
</feature>
<feature type="transmembrane region" description="Helical" evidence="7">
    <location>
        <begin position="169"/>
        <end position="187"/>
    </location>
</feature>
<dbReference type="AlphaFoldDB" id="A0A0J6WUU5"/>
<keyword evidence="6 7" id="KW-0472">Membrane</keyword>
<feature type="transmembrane region" description="Helical" evidence="7">
    <location>
        <begin position="216"/>
        <end position="235"/>
    </location>
</feature>
<evidence type="ECO:0000256" key="1">
    <source>
        <dbReference type="ARBA" id="ARBA00004651"/>
    </source>
</evidence>
<feature type="transmembrane region" description="Helical" evidence="7">
    <location>
        <begin position="86"/>
        <end position="112"/>
    </location>
</feature>
<dbReference type="PATRIC" id="fig|1122219.3.peg.2687"/>
<feature type="transmembrane region" description="Helical" evidence="7">
    <location>
        <begin position="290"/>
        <end position="307"/>
    </location>
</feature>
<dbReference type="GO" id="GO:0005886">
    <property type="term" value="C:plasma membrane"/>
    <property type="evidence" value="ECO:0007669"/>
    <property type="project" value="UniProtKB-SubCell"/>
</dbReference>
<comment type="subcellular location">
    <subcellularLocation>
        <location evidence="1">Cell membrane</location>
        <topology evidence="1">Multi-pass membrane protein</topology>
    </subcellularLocation>
</comment>
<dbReference type="InterPro" id="IPR020846">
    <property type="entry name" value="MFS_dom"/>
</dbReference>
<name>A0A0J6WUU5_9FIRM</name>
<dbReference type="EMBL" id="LEKT01000058">
    <property type="protein sequence ID" value="KMO85532.1"/>
    <property type="molecule type" value="Genomic_DNA"/>
</dbReference>
<dbReference type="GO" id="GO:0022857">
    <property type="term" value="F:transmembrane transporter activity"/>
    <property type="evidence" value="ECO:0007669"/>
    <property type="project" value="InterPro"/>
</dbReference>
<evidence type="ECO:0000313" key="10">
    <source>
        <dbReference type="Proteomes" id="UP000036503"/>
    </source>
</evidence>
<evidence type="ECO:0000256" key="6">
    <source>
        <dbReference type="ARBA" id="ARBA00023136"/>
    </source>
</evidence>
<dbReference type="Pfam" id="PF07690">
    <property type="entry name" value="MFS_1"/>
    <property type="match status" value="1"/>
</dbReference>
<evidence type="ECO:0000313" key="9">
    <source>
        <dbReference type="EMBL" id="KMO85532.1"/>
    </source>
</evidence>
<feature type="transmembrane region" description="Helical" evidence="7">
    <location>
        <begin position="313"/>
        <end position="338"/>
    </location>
</feature>
<dbReference type="InterPro" id="IPR036259">
    <property type="entry name" value="MFS_trans_sf"/>
</dbReference>
<organism evidence="9 10">
    <name type="scientific">Megasphaera cerevisiae DSM 20462</name>
    <dbReference type="NCBI Taxonomy" id="1122219"/>
    <lineage>
        <taxon>Bacteria</taxon>
        <taxon>Bacillati</taxon>
        <taxon>Bacillota</taxon>
        <taxon>Negativicutes</taxon>
        <taxon>Veillonellales</taxon>
        <taxon>Veillonellaceae</taxon>
        <taxon>Megasphaera</taxon>
    </lineage>
</organism>
<dbReference type="InParanoid" id="A0A0J6WUU5"/>
<dbReference type="SUPFAM" id="SSF103473">
    <property type="entry name" value="MFS general substrate transporter"/>
    <property type="match status" value="1"/>
</dbReference>
<keyword evidence="2" id="KW-0813">Transport</keyword>
<dbReference type="PIRSF" id="PIRSF002808">
    <property type="entry name" value="Hexose_phosphate_transp"/>
    <property type="match status" value="1"/>
</dbReference>
<evidence type="ECO:0000256" key="2">
    <source>
        <dbReference type="ARBA" id="ARBA00022448"/>
    </source>
</evidence>
<keyword evidence="4 7" id="KW-0812">Transmembrane</keyword>
<dbReference type="InterPro" id="IPR050382">
    <property type="entry name" value="MFS_Na/Anion_cotransporter"/>
</dbReference>
<keyword evidence="10" id="KW-1185">Reference proteome</keyword>
<dbReference type="Gene3D" id="1.20.1250.20">
    <property type="entry name" value="MFS general substrate transporter like domains"/>
    <property type="match status" value="2"/>
</dbReference>
<evidence type="ECO:0000256" key="5">
    <source>
        <dbReference type="ARBA" id="ARBA00022989"/>
    </source>
</evidence>
<evidence type="ECO:0000256" key="4">
    <source>
        <dbReference type="ARBA" id="ARBA00022692"/>
    </source>
</evidence>
<dbReference type="RefSeq" id="WP_048515272.1">
    <property type="nucleotide sequence ID" value="NZ_FUXD01000013.1"/>
</dbReference>
<evidence type="ECO:0000256" key="3">
    <source>
        <dbReference type="ARBA" id="ARBA00022475"/>
    </source>
</evidence>
<accession>A0A0J6WUU5</accession>
<sequence length="409" mass="44978">MRGFSRNGSTNKYWTLFMLYMGFCIAYVDRTAINISLSAIGQEFQLTPATLGIVLSSFFVGYTIMQLPGGYLADKIGSKKVIMMALTFWSVFTLATGFTYSLAALLIVRFLFGLGEGSFPPASFKGISEYFPHDERAKMAGVLVSSNYVGSAIAPVLVVPLMLFLGWRGMFHVLGILGFAYVFFYWLKVEQIHVVHKPLEVSLKQDEKKKIDVKSVITLPLMWQLLIAWFALSLINKGLDSWMPTYLLTVRHLDLKAVGILTPLPFVAAGISTAVSGYVMDHFFDKKEKYLLSGCAVLTAVFLYFMYTSVSVFSVIAFQCLVYFFKSFVLGCVLALPLKLLPQAVSGSAVGMINLGGQAAGFISPALIGCIITVFHGSYDAVFIFLIIAACCSACASLTIGKRRTDRLL</sequence>
<comment type="caution">
    <text evidence="9">The sequence shown here is derived from an EMBL/GenBank/DDBJ whole genome shotgun (WGS) entry which is preliminary data.</text>
</comment>
<dbReference type="OrthoDB" id="6360at2"/>
<evidence type="ECO:0000256" key="7">
    <source>
        <dbReference type="SAM" id="Phobius"/>
    </source>
</evidence>
<dbReference type="PROSITE" id="PS50850">
    <property type="entry name" value="MFS"/>
    <property type="match status" value="1"/>
</dbReference>
<proteinExistence type="predicted"/>
<keyword evidence="3" id="KW-1003">Cell membrane</keyword>
<dbReference type="InterPro" id="IPR011701">
    <property type="entry name" value="MFS"/>
</dbReference>
<evidence type="ECO:0000259" key="8">
    <source>
        <dbReference type="PROSITE" id="PS50850"/>
    </source>
</evidence>
<feature type="transmembrane region" description="Helical" evidence="7">
    <location>
        <begin position="350"/>
        <end position="375"/>
    </location>
</feature>
<dbReference type="CDD" id="cd17319">
    <property type="entry name" value="MFS_ExuT_GudP_like"/>
    <property type="match status" value="1"/>
</dbReference>
<keyword evidence="5 7" id="KW-1133">Transmembrane helix</keyword>
<gene>
    <name evidence="9" type="ORF">AB840_12975</name>
</gene>
<dbReference type="InterPro" id="IPR000849">
    <property type="entry name" value="Sugar_P_transporter"/>
</dbReference>
<dbReference type="PANTHER" id="PTHR11662:SF399">
    <property type="entry name" value="FI19708P1-RELATED"/>
    <property type="match status" value="1"/>
</dbReference>
<feature type="domain" description="Major facilitator superfamily (MFS) profile" evidence="8">
    <location>
        <begin position="15"/>
        <end position="407"/>
    </location>
</feature>
<protein>
    <submittedName>
        <fullName evidence="9">MFS transporter</fullName>
    </submittedName>
</protein>
<dbReference type="PANTHER" id="PTHR11662">
    <property type="entry name" value="SOLUTE CARRIER FAMILY 17"/>
    <property type="match status" value="1"/>
</dbReference>
<feature type="transmembrane region" description="Helical" evidence="7">
    <location>
        <begin position="381"/>
        <end position="401"/>
    </location>
</feature>